<protein>
    <recommendedName>
        <fullName evidence="2">SAM domain-containing protein</fullName>
    </recommendedName>
</protein>
<dbReference type="SUPFAM" id="SSF47769">
    <property type="entry name" value="SAM/Pointed domain"/>
    <property type="match status" value="1"/>
</dbReference>
<dbReference type="Gene3D" id="1.10.150.50">
    <property type="entry name" value="Transcription Factor, Ets-1"/>
    <property type="match status" value="1"/>
</dbReference>
<feature type="domain" description="SAM" evidence="2">
    <location>
        <begin position="15"/>
        <end position="89"/>
    </location>
</feature>
<sequence length="659" mass="75048">MPSQPFKSNLVLDEWTKKDIELWLQYIGLGEYYKTFIKLYPKGSSLKNELVNTISSEDDIRKNACIGQLIFWFGHVRKLFQAIQHLKQNKYAFNSDSVKFETQRQENDKLTGKSSSFVSRAAPRITIIKNRDVRTLTCHEVVSMLRSDERIANLKDETNGVYAWTRAHEEMLIAQKVDGEIFLSITNPNEYSEFVFDKIQPNYATSTHATLFETLTKIAIEIVNNGFKPVESALIDSQSSSSNPINTSVETISTTSSNYPEVSYGEKIQVIIGKIRASSKKVQNMSDDDLKEYADNLGTVEGIKKAYLNKEFTAIKKLFSSMRSMKKMGALSSALSSTASDYTKSECHLERLPDDIEIAERESSLLPARFKDTIKVKLVIAEIAKNKKERTMRRLLSPIMSSISASPQFGLFHSGVIIGPWLIEWNSSSLCIPRRCYSNAATLAIDIQEISTKELDSCIDRVSQVIADWNVHNRYSQQKCNCQHFVDDICKALGIKMNFTGSMGHYITKLRNKGLCNIKWKVPVDIMEQVGIKEQQITFYTHKQLDTLMCTILSKIPDFPERYEEDHMLLKSFDRAFWLRAFKAPQNANYHSITPEEFRKYSGLKQNSGESEEEDFGVFGSAGGEEDEEKDDSESSNYHSRTGCPFGHPSDKSFTADWW</sequence>
<evidence type="ECO:0000259" key="2">
    <source>
        <dbReference type="PROSITE" id="PS50105"/>
    </source>
</evidence>
<accession>A0A6A5BWU4</accession>
<dbReference type="AlphaFoldDB" id="A0A6A5BWU4"/>
<dbReference type="VEuPathDB" id="AmoebaDB:NfTy_032660"/>
<dbReference type="InterPro" id="IPR001660">
    <property type="entry name" value="SAM"/>
</dbReference>
<dbReference type="EMBL" id="VFQX01000028">
    <property type="protein sequence ID" value="KAF0978784.1"/>
    <property type="molecule type" value="Genomic_DNA"/>
</dbReference>
<dbReference type="PROSITE" id="PS50105">
    <property type="entry name" value="SAM_DOMAIN"/>
    <property type="match status" value="1"/>
</dbReference>
<name>A0A6A5BWU4_NAEFO</name>
<evidence type="ECO:0000256" key="1">
    <source>
        <dbReference type="SAM" id="MobiDB-lite"/>
    </source>
</evidence>
<organism evidence="3 4">
    <name type="scientific">Naegleria fowleri</name>
    <name type="common">Brain eating amoeba</name>
    <dbReference type="NCBI Taxonomy" id="5763"/>
    <lineage>
        <taxon>Eukaryota</taxon>
        <taxon>Discoba</taxon>
        <taxon>Heterolobosea</taxon>
        <taxon>Tetramitia</taxon>
        <taxon>Eutetramitia</taxon>
        <taxon>Vahlkampfiidae</taxon>
        <taxon>Naegleria</taxon>
    </lineage>
</organism>
<reference evidence="3 4" key="1">
    <citation type="journal article" date="2019" name="Sci. Rep.">
        <title>Nanopore sequencing improves the draft genome of the human pathogenic amoeba Naegleria fowleri.</title>
        <authorList>
            <person name="Liechti N."/>
            <person name="Schurch N."/>
            <person name="Bruggmann R."/>
            <person name="Wittwer M."/>
        </authorList>
    </citation>
    <scope>NUCLEOTIDE SEQUENCE [LARGE SCALE GENOMIC DNA]</scope>
    <source>
        <strain evidence="3 4">ATCC 30894</strain>
    </source>
</reference>
<dbReference type="Gene3D" id="3.90.1720.30">
    <property type="entry name" value="PPPDE domains"/>
    <property type="match status" value="1"/>
</dbReference>
<dbReference type="VEuPathDB" id="AmoebaDB:NF0009980"/>
<feature type="region of interest" description="Disordered" evidence="1">
    <location>
        <begin position="603"/>
        <end position="659"/>
    </location>
</feature>
<dbReference type="VEuPathDB" id="AmoebaDB:FDP41_001854"/>
<keyword evidence="4" id="KW-1185">Reference proteome</keyword>
<proteinExistence type="predicted"/>
<evidence type="ECO:0000313" key="4">
    <source>
        <dbReference type="Proteomes" id="UP000444721"/>
    </source>
</evidence>
<feature type="compositionally biased region" description="Acidic residues" evidence="1">
    <location>
        <begin position="624"/>
        <end position="634"/>
    </location>
</feature>
<dbReference type="InterPro" id="IPR013761">
    <property type="entry name" value="SAM/pointed_sf"/>
</dbReference>
<gene>
    <name evidence="3" type="ORF">FDP41_001854</name>
</gene>
<comment type="caution">
    <text evidence="3">The sequence shown here is derived from an EMBL/GenBank/DDBJ whole genome shotgun (WGS) entry which is preliminary data.</text>
</comment>
<dbReference type="GeneID" id="68109072"/>
<dbReference type="OMA" id="CIPRRCY"/>
<dbReference type="InterPro" id="IPR042266">
    <property type="entry name" value="PPPDE_sf"/>
</dbReference>
<dbReference type="OrthoDB" id="10252554at2759"/>
<dbReference type="Proteomes" id="UP000444721">
    <property type="component" value="Unassembled WGS sequence"/>
</dbReference>
<dbReference type="RefSeq" id="XP_044563497.1">
    <property type="nucleotide sequence ID" value="XM_044704984.1"/>
</dbReference>
<evidence type="ECO:0000313" key="3">
    <source>
        <dbReference type="EMBL" id="KAF0978784.1"/>
    </source>
</evidence>